<dbReference type="Proteomes" id="UP001301958">
    <property type="component" value="Unassembled WGS sequence"/>
</dbReference>
<feature type="transmembrane region" description="Helical" evidence="1">
    <location>
        <begin position="20"/>
        <end position="48"/>
    </location>
</feature>
<keyword evidence="1" id="KW-0472">Membrane</keyword>
<keyword evidence="3" id="KW-1185">Reference proteome</keyword>
<gene>
    <name evidence="2" type="ORF">QBC38DRAFT_107372</name>
</gene>
<sequence length="181" mass="19634">MNCIACVRNQIPPDGECPALPLLIGTYLLSFLSIFVPCSTCSFSWHYATSVLDVLAIGNTVLDLLALGSICLVCLRGRPAVLCGGITWDVTISIFVHISLNQKRTSLFVTGHFHKTTLSLNNAAPYILFFLIFSAGGPSAPVTAGQGSSSQGYDSSIPLSRTLRPRRKEEIPRRIHTVTIR</sequence>
<keyword evidence="1" id="KW-1133">Transmembrane helix</keyword>
<organism evidence="2 3">
    <name type="scientific">Podospora fimiseda</name>
    <dbReference type="NCBI Taxonomy" id="252190"/>
    <lineage>
        <taxon>Eukaryota</taxon>
        <taxon>Fungi</taxon>
        <taxon>Dikarya</taxon>
        <taxon>Ascomycota</taxon>
        <taxon>Pezizomycotina</taxon>
        <taxon>Sordariomycetes</taxon>
        <taxon>Sordariomycetidae</taxon>
        <taxon>Sordariales</taxon>
        <taxon>Podosporaceae</taxon>
        <taxon>Podospora</taxon>
    </lineage>
</organism>
<dbReference type="AlphaFoldDB" id="A0AAN7BFB1"/>
<comment type="caution">
    <text evidence="2">The sequence shown here is derived from an EMBL/GenBank/DDBJ whole genome shotgun (WGS) entry which is preliminary data.</text>
</comment>
<keyword evidence="1" id="KW-0812">Transmembrane</keyword>
<evidence type="ECO:0000313" key="3">
    <source>
        <dbReference type="Proteomes" id="UP001301958"/>
    </source>
</evidence>
<accession>A0AAN7BFB1</accession>
<feature type="transmembrane region" description="Helical" evidence="1">
    <location>
        <begin position="123"/>
        <end position="144"/>
    </location>
</feature>
<feature type="transmembrane region" description="Helical" evidence="1">
    <location>
        <begin position="80"/>
        <end position="100"/>
    </location>
</feature>
<proteinExistence type="predicted"/>
<evidence type="ECO:0000256" key="1">
    <source>
        <dbReference type="SAM" id="Phobius"/>
    </source>
</evidence>
<protein>
    <submittedName>
        <fullName evidence="2">Uncharacterized protein</fullName>
    </submittedName>
</protein>
<name>A0AAN7BFB1_9PEZI</name>
<evidence type="ECO:0000313" key="2">
    <source>
        <dbReference type="EMBL" id="KAK4221978.1"/>
    </source>
</evidence>
<feature type="transmembrane region" description="Helical" evidence="1">
    <location>
        <begin position="54"/>
        <end position="75"/>
    </location>
</feature>
<reference evidence="2" key="1">
    <citation type="journal article" date="2023" name="Mol. Phylogenet. Evol.">
        <title>Genome-scale phylogeny and comparative genomics of the fungal order Sordariales.</title>
        <authorList>
            <person name="Hensen N."/>
            <person name="Bonometti L."/>
            <person name="Westerberg I."/>
            <person name="Brannstrom I.O."/>
            <person name="Guillou S."/>
            <person name="Cros-Aarteil S."/>
            <person name="Calhoun S."/>
            <person name="Haridas S."/>
            <person name="Kuo A."/>
            <person name="Mondo S."/>
            <person name="Pangilinan J."/>
            <person name="Riley R."/>
            <person name="LaButti K."/>
            <person name="Andreopoulos B."/>
            <person name="Lipzen A."/>
            <person name="Chen C."/>
            <person name="Yan M."/>
            <person name="Daum C."/>
            <person name="Ng V."/>
            <person name="Clum A."/>
            <person name="Steindorff A."/>
            <person name="Ohm R.A."/>
            <person name="Martin F."/>
            <person name="Silar P."/>
            <person name="Natvig D.O."/>
            <person name="Lalanne C."/>
            <person name="Gautier V."/>
            <person name="Ament-Velasquez S.L."/>
            <person name="Kruys A."/>
            <person name="Hutchinson M.I."/>
            <person name="Powell A.J."/>
            <person name="Barry K."/>
            <person name="Miller A.N."/>
            <person name="Grigoriev I.V."/>
            <person name="Debuchy R."/>
            <person name="Gladieux P."/>
            <person name="Hiltunen Thoren M."/>
            <person name="Johannesson H."/>
        </authorList>
    </citation>
    <scope>NUCLEOTIDE SEQUENCE</scope>
    <source>
        <strain evidence="2">CBS 990.96</strain>
    </source>
</reference>
<dbReference type="EMBL" id="MU865499">
    <property type="protein sequence ID" value="KAK4221978.1"/>
    <property type="molecule type" value="Genomic_DNA"/>
</dbReference>
<reference evidence="2" key="2">
    <citation type="submission" date="2023-05" db="EMBL/GenBank/DDBJ databases">
        <authorList>
            <consortium name="Lawrence Berkeley National Laboratory"/>
            <person name="Steindorff A."/>
            <person name="Hensen N."/>
            <person name="Bonometti L."/>
            <person name="Westerberg I."/>
            <person name="Brannstrom I.O."/>
            <person name="Guillou S."/>
            <person name="Cros-Aarteil S."/>
            <person name="Calhoun S."/>
            <person name="Haridas S."/>
            <person name="Kuo A."/>
            <person name="Mondo S."/>
            <person name="Pangilinan J."/>
            <person name="Riley R."/>
            <person name="Labutti K."/>
            <person name="Andreopoulos B."/>
            <person name="Lipzen A."/>
            <person name="Chen C."/>
            <person name="Yanf M."/>
            <person name="Daum C."/>
            <person name="Ng V."/>
            <person name="Clum A."/>
            <person name="Ohm R."/>
            <person name="Martin F."/>
            <person name="Silar P."/>
            <person name="Natvig D."/>
            <person name="Lalanne C."/>
            <person name="Gautier V."/>
            <person name="Ament-Velasquez S.L."/>
            <person name="Kruys A."/>
            <person name="Hutchinson M.I."/>
            <person name="Powell A.J."/>
            <person name="Barry K."/>
            <person name="Miller A.N."/>
            <person name="Grigoriev I.V."/>
            <person name="Debuchy R."/>
            <person name="Gladieux P."/>
            <person name="Thoren M.H."/>
            <person name="Johannesson H."/>
        </authorList>
    </citation>
    <scope>NUCLEOTIDE SEQUENCE</scope>
    <source>
        <strain evidence="2">CBS 990.96</strain>
    </source>
</reference>